<evidence type="ECO:0000256" key="2">
    <source>
        <dbReference type="SAM" id="SignalP"/>
    </source>
</evidence>
<name>A0ABU1UXL3_9GAMM</name>
<evidence type="ECO:0000259" key="3">
    <source>
        <dbReference type="PROSITE" id="PS52015"/>
    </source>
</evidence>
<keyword evidence="1" id="KW-0735">Signal-anchor</keyword>
<dbReference type="EMBL" id="JAVDVX010000003">
    <property type="protein sequence ID" value="MDR7089940.1"/>
    <property type="molecule type" value="Genomic_DNA"/>
</dbReference>
<comment type="caution">
    <text evidence="4">The sequence shown here is derived from an EMBL/GenBank/DDBJ whole genome shotgun (WGS) entry which is preliminary data.</text>
</comment>
<keyword evidence="1" id="KW-0653">Protein transport</keyword>
<keyword evidence="1" id="KW-0472">Membrane</keyword>
<dbReference type="PROSITE" id="PS52015">
    <property type="entry name" value="TONB_CTD"/>
    <property type="match status" value="1"/>
</dbReference>
<comment type="similarity">
    <text evidence="1">Belongs to the TonB family.</text>
</comment>
<evidence type="ECO:0000256" key="1">
    <source>
        <dbReference type="RuleBase" id="RU362123"/>
    </source>
</evidence>
<comment type="subcellular location">
    <subcellularLocation>
        <location evidence="1">Cell inner membrane</location>
        <topology evidence="1">Single-pass membrane protein</topology>
        <orientation evidence="1">Periplasmic side</orientation>
    </subcellularLocation>
</comment>
<feature type="signal peptide" evidence="2">
    <location>
        <begin position="1"/>
        <end position="23"/>
    </location>
</feature>
<evidence type="ECO:0000313" key="5">
    <source>
        <dbReference type="Proteomes" id="UP001253595"/>
    </source>
</evidence>
<protein>
    <recommendedName>
        <fullName evidence="1">Protein TonB</fullName>
    </recommendedName>
</protein>
<proteinExistence type="inferred from homology"/>
<sequence>MKIGIFTFYIMLIATLTIQFANAAEDKKELNEQEIHFSQATKLGNAGLKKIVKIAAYDNKNSDVKKAIETAKQIQTGPDFSKYSHVDLAQFYSHVGWLYAEDNNPSEAINYYMLSLENRSPYDYGSYRFSINQLLAASVKAKKMDEVYNALAPKHLPSLSLNQILLIAELYSQNLRFDLAEKLFALADEESKKYNDTQRYLYFATYIKNATLHKRQDVLEKIAAQYSSENKTIKWSQLVAWKKNVADEWLPIKKVPPLYPRTALARGINGYTVAEYTVDVNGKTKDITIIEEYPEGYFGKESIKAAKQFLYKPYIGPDGLPVEMHNLRNRFTFYINP</sequence>
<keyword evidence="1" id="KW-0813">Transport</keyword>
<dbReference type="PRINTS" id="PR01374">
    <property type="entry name" value="TONBPROTEIN"/>
</dbReference>
<feature type="domain" description="TonB C-terminal" evidence="3">
    <location>
        <begin position="244"/>
        <end position="337"/>
    </location>
</feature>
<evidence type="ECO:0000313" key="4">
    <source>
        <dbReference type="EMBL" id="MDR7089940.1"/>
    </source>
</evidence>
<dbReference type="InterPro" id="IPR003538">
    <property type="entry name" value="TonB"/>
</dbReference>
<dbReference type="InterPro" id="IPR037682">
    <property type="entry name" value="TonB_C"/>
</dbReference>
<dbReference type="SUPFAM" id="SSF74653">
    <property type="entry name" value="TolA/TonB C-terminal domain"/>
    <property type="match status" value="1"/>
</dbReference>
<feature type="chain" id="PRO_5047336440" description="Protein TonB" evidence="2">
    <location>
        <begin position="24"/>
        <end position="337"/>
    </location>
</feature>
<dbReference type="Pfam" id="PF03544">
    <property type="entry name" value="TonB_C"/>
    <property type="match status" value="1"/>
</dbReference>
<gene>
    <name evidence="4" type="ORF">J2X05_001962</name>
</gene>
<organism evidence="4 5">
    <name type="scientific">Cellvibrio fibrivorans</name>
    <dbReference type="NCBI Taxonomy" id="126350"/>
    <lineage>
        <taxon>Bacteria</taxon>
        <taxon>Pseudomonadati</taxon>
        <taxon>Pseudomonadota</taxon>
        <taxon>Gammaproteobacteria</taxon>
        <taxon>Cellvibrionales</taxon>
        <taxon>Cellvibrionaceae</taxon>
        <taxon>Cellvibrio</taxon>
    </lineage>
</organism>
<keyword evidence="1" id="KW-0997">Cell inner membrane</keyword>
<dbReference type="RefSeq" id="WP_310071824.1">
    <property type="nucleotide sequence ID" value="NZ_JAVDVX010000003.1"/>
</dbReference>
<keyword evidence="2" id="KW-0732">Signal</keyword>
<reference evidence="4 5" key="1">
    <citation type="submission" date="2023-07" db="EMBL/GenBank/DDBJ databases">
        <title>Sorghum-associated microbial communities from plants grown in Nebraska, USA.</title>
        <authorList>
            <person name="Schachtman D."/>
        </authorList>
    </citation>
    <scope>NUCLEOTIDE SEQUENCE [LARGE SCALE GENOMIC DNA]</scope>
    <source>
        <strain evidence="4 5">BE190</strain>
    </source>
</reference>
<comment type="function">
    <text evidence="1">Interacts with outer membrane receptor proteins that carry out high-affinity binding and energy dependent uptake into the periplasmic space of specific substrates. It could act to transduce energy from the cytoplasmic membrane to specific energy-requiring processes in the outer membrane, resulting in the release into the periplasm of ligands bound by these outer membrane proteins.</text>
</comment>
<keyword evidence="1" id="KW-1003">Cell membrane</keyword>
<accession>A0ABU1UXL3</accession>
<keyword evidence="5" id="KW-1185">Reference proteome</keyword>
<dbReference type="Gene3D" id="3.30.1150.10">
    <property type="match status" value="1"/>
</dbReference>
<keyword evidence="1" id="KW-0812">Transmembrane</keyword>
<dbReference type="Proteomes" id="UP001253595">
    <property type="component" value="Unassembled WGS sequence"/>
</dbReference>